<dbReference type="AlphaFoldDB" id="A0A2V2A5N2"/>
<dbReference type="InterPro" id="IPR019288">
    <property type="entry name" value="3'-5'_exonuclease_PolB-like"/>
</dbReference>
<dbReference type="Pfam" id="PF10108">
    <property type="entry name" value="DNA_pol_B_exo2"/>
    <property type="match status" value="1"/>
</dbReference>
<dbReference type="InterPro" id="IPR012337">
    <property type="entry name" value="RNaseH-like_sf"/>
</dbReference>
<evidence type="ECO:0000313" key="3">
    <source>
        <dbReference type="Proteomes" id="UP000245655"/>
    </source>
</evidence>
<dbReference type="EMBL" id="QGGM01000006">
    <property type="protein sequence ID" value="PWK12936.1"/>
    <property type="molecule type" value="Genomic_DNA"/>
</dbReference>
<reference evidence="2 3" key="1">
    <citation type="submission" date="2018-05" db="EMBL/GenBank/DDBJ databases">
        <title>Genomic Encyclopedia of Type Strains, Phase IV (KMG-IV): sequencing the most valuable type-strain genomes for metagenomic binning, comparative biology and taxonomic classification.</title>
        <authorList>
            <person name="Goeker M."/>
        </authorList>
    </citation>
    <scope>NUCLEOTIDE SEQUENCE [LARGE SCALE GENOMIC DNA]</scope>
    <source>
        <strain evidence="2 3">DSM 7229</strain>
    </source>
</reference>
<sequence>MSQALPSDPILVFDIETVADTDAARRIYPQLAELNDADALSALTALRIQEAGHDFMRLPLQRIVCISALYIKDGKFSLFSLTADKFSEKDILAKFFRAFSDLEKLPQLISWNGSGFDIPVLIYRAMQYDLSAPWLFEEGERIKNMRFDNYVNRFHTRHLDLMDRFSQYGASRREAMDIVASLYGLPGKTAVDGSMVGELVNNDDWQTLSIYCESDVMNTWLIYLRWLRLTGQLSSQDFDAWQQQSYDYLVKYTQADGHARHQDFIADWSSAPTS</sequence>
<evidence type="ECO:0000313" key="2">
    <source>
        <dbReference type="EMBL" id="PWK12936.1"/>
    </source>
</evidence>
<dbReference type="InterPro" id="IPR036397">
    <property type="entry name" value="RNaseH_sf"/>
</dbReference>
<dbReference type="Proteomes" id="UP000245655">
    <property type="component" value="Unassembled WGS sequence"/>
</dbReference>
<dbReference type="CDD" id="cd05782">
    <property type="entry name" value="DNA_polB_like1_exo"/>
    <property type="match status" value="1"/>
</dbReference>
<organism evidence="2 3">
    <name type="scientific">Psychrobacter immobilis</name>
    <dbReference type="NCBI Taxonomy" id="498"/>
    <lineage>
        <taxon>Bacteria</taxon>
        <taxon>Pseudomonadati</taxon>
        <taxon>Pseudomonadota</taxon>
        <taxon>Gammaproteobacteria</taxon>
        <taxon>Moraxellales</taxon>
        <taxon>Moraxellaceae</taxon>
        <taxon>Psychrobacter</taxon>
    </lineage>
</organism>
<proteinExistence type="predicted"/>
<gene>
    <name evidence="2" type="ORF">C8D84_10666</name>
</gene>
<feature type="domain" description="Predicted 3'-5' exonuclease PolB-like" evidence="1">
    <location>
        <begin position="54"/>
        <end position="268"/>
    </location>
</feature>
<evidence type="ECO:0000259" key="1">
    <source>
        <dbReference type="Pfam" id="PF10108"/>
    </source>
</evidence>
<protein>
    <recommendedName>
        <fullName evidence="1">Predicted 3'-5' exonuclease PolB-like domain-containing protein</fullName>
    </recommendedName>
</protein>
<dbReference type="SUPFAM" id="SSF53098">
    <property type="entry name" value="Ribonuclease H-like"/>
    <property type="match status" value="1"/>
</dbReference>
<keyword evidence="3" id="KW-1185">Reference proteome</keyword>
<dbReference type="GO" id="GO:0003676">
    <property type="term" value="F:nucleic acid binding"/>
    <property type="evidence" value="ECO:0007669"/>
    <property type="project" value="InterPro"/>
</dbReference>
<name>A0A2V2A5N2_PSYIM</name>
<comment type="caution">
    <text evidence="2">The sequence shown here is derived from an EMBL/GenBank/DDBJ whole genome shotgun (WGS) entry which is preliminary data.</text>
</comment>
<dbReference type="Gene3D" id="3.30.420.10">
    <property type="entry name" value="Ribonuclease H-like superfamily/Ribonuclease H"/>
    <property type="match status" value="1"/>
</dbReference>
<dbReference type="RefSeq" id="WP_087814000.1">
    <property type="nucleotide sequence ID" value="NZ_CAJGZY010000007.1"/>
</dbReference>
<accession>A0A2V2A5N2</accession>
<dbReference type="GeneID" id="60255131"/>